<protein>
    <submittedName>
        <fullName evidence="1">Uncharacterized protein</fullName>
    </submittedName>
</protein>
<reference evidence="1 2" key="1">
    <citation type="journal article" date="2021" name="BMC Genomics">
        <title>Datura genome reveals duplications of psychoactive alkaloid biosynthetic genes and high mutation rate following tissue culture.</title>
        <authorList>
            <person name="Rajewski A."/>
            <person name="Carter-House D."/>
            <person name="Stajich J."/>
            <person name="Litt A."/>
        </authorList>
    </citation>
    <scope>NUCLEOTIDE SEQUENCE [LARGE SCALE GENOMIC DNA]</scope>
    <source>
        <strain evidence="1">AR-01</strain>
    </source>
</reference>
<dbReference type="Proteomes" id="UP000823775">
    <property type="component" value="Unassembled WGS sequence"/>
</dbReference>
<comment type="caution">
    <text evidence="1">The sequence shown here is derived from an EMBL/GenBank/DDBJ whole genome shotgun (WGS) entry which is preliminary data.</text>
</comment>
<organism evidence="1 2">
    <name type="scientific">Datura stramonium</name>
    <name type="common">Jimsonweed</name>
    <name type="synonym">Common thornapple</name>
    <dbReference type="NCBI Taxonomy" id="4076"/>
    <lineage>
        <taxon>Eukaryota</taxon>
        <taxon>Viridiplantae</taxon>
        <taxon>Streptophyta</taxon>
        <taxon>Embryophyta</taxon>
        <taxon>Tracheophyta</taxon>
        <taxon>Spermatophyta</taxon>
        <taxon>Magnoliopsida</taxon>
        <taxon>eudicotyledons</taxon>
        <taxon>Gunneridae</taxon>
        <taxon>Pentapetalae</taxon>
        <taxon>asterids</taxon>
        <taxon>lamiids</taxon>
        <taxon>Solanales</taxon>
        <taxon>Solanaceae</taxon>
        <taxon>Solanoideae</taxon>
        <taxon>Datureae</taxon>
        <taxon>Datura</taxon>
    </lineage>
</organism>
<proteinExistence type="predicted"/>
<name>A0ABS8SRU0_DATST</name>
<gene>
    <name evidence="1" type="ORF">HAX54_047002</name>
</gene>
<keyword evidence="2" id="KW-1185">Reference proteome</keyword>
<dbReference type="EMBL" id="JACEIK010000750">
    <property type="protein sequence ID" value="MCD7461741.1"/>
    <property type="molecule type" value="Genomic_DNA"/>
</dbReference>
<evidence type="ECO:0000313" key="1">
    <source>
        <dbReference type="EMBL" id="MCD7461741.1"/>
    </source>
</evidence>
<evidence type="ECO:0000313" key="2">
    <source>
        <dbReference type="Proteomes" id="UP000823775"/>
    </source>
</evidence>
<sequence length="52" mass="6018">IIKENQDYNFSPNHKQIQVEVLEVTGDISMDLVMCCEFTTLSTLKIEKIAWT</sequence>
<feature type="non-terminal residue" evidence="1">
    <location>
        <position position="1"/>
    </location>
</feature>
<accession>A0ABS8SRU0</accession>